<dbReference type="EMBL" id="LR590482">
    <property type="protein sequence ID" value="VTR02444.1"/>
    <property type="molecule type" value="Genomic_DNA"/>
</dbReference>
<organism evidence="1 2">
    <name type="scientific">Pseudomonas synxantha</name>
    <dbReference type="NCBI Taxonomy" id="47883"/>
    <lineage>
        <taxon>Bacteria</taxon>
        <taxon>Pseudomonadati</taxon>
        <taxon>Pseudomonadota</taxon>
        <taxon>Gammaproteobacteria</taxon>
        <taxon>Pseudomonadales</taxon>
        <taxon>Pseudomonadaceae</taxon>
        <taxon>Pseudomonas</taxon>
    </lineage>
</organism>
<dbReference type="Proteomes" id="UP000306562">
    <property type="component" value="Chromosome"/>
</dbReference>
<sequence>MDYSKSEWAAVRGFQNWQSALSEYVSEGK</sequence>
<reference evidence="1 2" key="1">
    <citation type="submission" date="2019-05" db="EMBL/GenBank/DDBJ databases">
        <authorList>
            <consortium name="Pathogen Informatics"/>
        </authorList>
    </citation>
    <scope>NUCLEOTIDE SEQUENCE [LARGE SCALE GENOMIC DNA]</scope>
    <source>
        <strain evidence="1 2">NCTC10696</strain>
    </source>
</reference>
<accession>A0AAX3I9P6</accession>
<evidence type="ECO:0000313" key="2">
    <source>
        <dbReference type="Proteomes" id="UP000306562"/>
    </source>
</evidence>
<name>A0AAX3I9P6_9PSED</name>
<protein>
    <submittedName>
        <fullName evidence="1">Uncharacterized protein</fullName>
    </submittedName>
</protein>
<dbReference type="AlphaFoldDB" id="A0AAX3I9P6"/>
<proteinExistence type="predicted"/>
<evidence type="ECO:0000313" key="1">
    <source>
        <dbReference type="EMBL" id="VTR02444.1"/>
    </source>
</evidence>
<gene>
    <name evidence="1" type="ORF">NCTC10696_03875</name>
</gene>